<reference evidence="1 2" key="1">
    <citation type="submission" date="2010-02" db="EMBL/GenBank/DDBJ databases">
        <authorList>
            <person name="Weinstock G."/>
            <person name="Sodergren E."/>
            <person name="Clifton S."/>
            <person name="Fulton L."/>
            <person name="Fulton B."/>
            <person name="Courtney L."/>
            <person name="Fronick C."/>
            <person name="Harrison M."/>
            <person name="Strong C."/>
            <person name="Farmer C."/>
            <person name="Delahaunty K."/>
            <person name="Markovic C."/>
            <person name="Hall O."/>
            <person name="Minx P."/>
            <person name="Tomlinson C."/>
            <person name="Mitreva M."/>
            <person name="Nelson J."/>
            <person name="Hou S."/>
            <person name="Wollam A."/>
            <person name="Pepin K.H."/>
            <person name="Johnson M."/>
            <person name="Bhonagiri V."/>
            <person name="Zhang X."/>
            <person name="Suruliraj S."/>
            <person name="Warren W."/>
            <person name="Chinwalla A."/>
            <person name="Mardis E.R."/>
            <person name="Wilson R.K."/>
        </authorList>
    </citation>
    <scope>NUCLEOTIDE SEQUENCE [LARGE SCALE GENOMIC DNA]</scope>
    <source>
        <strain evidence="1 2">ATCC 23685</strain>
    </source>
</reference>
<dbReference type="AlphaFoldDB" id="D4F1K2"/>
<organism evidence="1 2">
    <name type="scientific">Edwardsiella tarda ATCC 23685</name>
    <dbReference type="NCBI Taxonomy" id="500638"/>
    <lineage>
        <taxon>Bacteria</taxon>
        <taxon>Pseudomonadati</taxon>
        <taxon>Pseudomonadota</taxon>
        <taxon>Gammaproteobacteria</taxon>
        <taxon>Enterobacterales</taxon>
        <taxon>Hafniaceae</taxon>
        <taxon>Edwardsiella</taxon>
    </lineage>
</organism>
<protein>
    <submittedName>
        <fullName evidence="1">Uncharacterized protein</fullName>
    </submittedName>
</protein>
<proteinExistence type="predicted"/>
<dbReference type="EMBL" id="ADGK01000021">
    <property type="protein sequence ID" value="EFE24361.1"/>
    <property type="molecule type" value="Genomic_DNA"/>
</dbReference>
<dbReference type="Proteomes" id="UP000003692">
    <property type="component" value="Unassembled WGS sequence"/>
</dbReference>
<evidence type="ECO:0000313" key="2">
    <source>
        <dbReference type="Proteomes" id="UP000003692"/>
    </source>
</evidence>
<name>D4F1K2_EDWTA</name>
<accession>D4F1K2</accession>
<gene>
    <name evidence="1" type="ORF">EDWATA_00595</name>
</gene>
<evidence type="ECO:0000313" key="1">
    <source>
        <dbReference type="EMBL" id="EFE24361.1"/>
    </source>
</evidence>
<dbReference type="HOGENOM" id="CLU_1882474_0_0_6"/>
<comment type="caution">
    <text evidence="1">The sequence shown here is derived from an EMBL/GenBank/DDBJ whole genome shotgun (WGS) entry which is preliminary data.</text>
</comment>
<sequence length="135" mass="14283">MQRFAAGQGDGAEGAGDTAQLAADAQAFIELNGAVLVGNGVNRANQGAGCIFAVVAHLGRRLMAGLDQRQARLCLETLRLVLLRAGGHAGIAPDAQSGIRNHKAVHVMSSETDYKKDPPELSINRANYIDIIYFI</sequence>